<evidence type="ECO:0000313" key="2">
    <source>
        <dbReference type="EMBL" id="MDZ5662301.1"/>
    </source>
</evidence>
<name>A0ABU5KBG0_9ACTN</name>
<evidence type="ECO:0000259" key="1">
    <source>
        <dbReference type="Pfam" id="PF13460"/>
    </source>
</evidence>
<organism evidence="2 3">
    <name type="scientific">Nocardioides renjunii</name>
    <dbReference type="NCBI Taxonomy" id="3095075"/>
    <lineage>
        <taxon>Bacteria</taxon>
        <taxon>Bacillati</taxon>
        <taxon>Actinomycetota</taxon>
        <taxon>Actinomycetes</taxon>
        <taxon>Propionibacteriales</taxon>
        <taxon>Nocardioidaceae</taxon>
        <taxon>Nocardioides</taxon>
    </lineage>
</organism>
<dbReference type="EMBL" id="JAXQPW010000003">
    <property type="protein sequence ID" value="MDZ5662301.1"/>
    <property type="molecule type" value="Genomic_DNA"/>
</dbReference>
<sequence>MPGDQKSLSARMISKAIQTFGGDVIKDKPAEYEVYAASNLDWTLVRPPRLVDGAATGRLEHFAHRSTRSTPVVRADLAAFVADVIDQGSYVRQAPFFATAT</sequence>
<reference evidence="2 3" key="1">
    <citation type="submission" date="2023-11" db="EMBL/GenBank/DDBJ databases">
        <title>Novel species in genus Nocardioides.</title>
        <authorList>
            <person name="Zhou H."/>
        </authorList>
    </citation>
    <scope>NUCLEOTIDE SEQUENCE [LARGE SCALE GENOMIC DNA]</scope>
    <source>
        <strain evidence="2 3">S-58</strain>
    </source>
</reference>
<dbReference type="Pfam" id="PF13460">
    <property type="entry name" value="NAD_binding_10"/>
    <property type="match status" value="1"/>
</dbReference>
<evidence type="ECO:0000313" key="3">
    <source>
        <dbReference type="Proteomes" id="UP001291999"/>
    </source>
</evidence>
<dbReference type="Proteomes" id="UP001291999">
    <property type="component" value="Unassembled WGS sequence"/>
</dbReference>
<proteinExistence type="predicted"/>
<accession>A0ABU5KBG0</accession>
<gene>
    <name evidence="2" type="ORF">SFC79_11035</name>
</gene>
<dbReference type="InterPro" id="IPR016040">
    <property type="entry name" value="NAD(P)-bd_dom"/>
</dbReference>
<comment type="caution">
    <text evidence="2">The sequence shown here is derived from an EMBL/GenBank/DDBJ whole genome shotgun (WGS) entry which is preliminary data.</text>
</comment>
<dbReference type="InterPro" id="IPR036291">
    <property type="entry name" value="NAD(P)-bd_dom_sf"/>
</dbReference>
<dbReference type="Gene3D" id="3.40.50.720">
    <property type="entry name" value="NAD(P)-binding Rossmann-like Domain"/>
    <property type="match status" value="1"/>
</dbReference>
<feature type="domain" description="NAD(P)-binding" evidence="1">
    <location>
        <begin position="20"/>
        <end position="87"/>
    </location>
</feature>
<keyword evidence="3" id="KW-1185">Reference proteome</keyword>
<protein>
    <submittedName>
        <fullName evidence="2">NAD(P)H-binding protein</fullName>
    </submittedName>
</protein>
<dbReference type="RefSeq" id="WP_322424395.1">
    <property type="nucleotide sequence ID" value="NZ_JAXQPW010000003.1"/>
</dbReference>
<dbReference type="SUPFAM" id="SSF51735">
    <property type="entry name" value="NAD(P)-binding Rossmann-fold domains"/>
    <property type="match status" value="1"/>
</dbReference>